<reference evidence="1 2" key="1">
    <citation type="submission" date="2018-08" db="EMBL/GenBank/DDBJ databases">
        <title>A genome reference for cultivated species of the human gut microbiota.</title>
        <authorList>
            <person name="Zou Y."/>
            <person name="Xue W."/>
            <person name="Luo G."/>
        </authorList>
    </citation>
    <scope>NUCLEOTIDE SEQUENCE [LARGE SCALE GENOMIC DNA]</scope>
    <source>
        <strain evidence="1 2">AF31-23</strain>
    </source>
</reference>
<dbReference type="EMBL" id="QRQM01000043">
    <property type="protein sequence ID" value="RHN01963.1"/>
    <property type="molecule type" value="Genomic_DNA"/>
</dbReference>
<protein>
    <submittedName>
        <fullName evidence="1">Uncharacterized protein</fullName>
    </submittedName>
</protein>
<organism evidence="1 2">
    <name type="scientific">Bacteroides intestinalis</name>
    <dbReference type="NCBI Taxonomy" id="329854"/>
    <lineage>
        <taxon>Bacteria</taxon>
        <taxon>Pseudomonadati</taxon>
        <taxon>Bacteroidota</taxon>
        <taxon>Bacteroidia</taxon>
        <taxon>Bacteroidales</taxon>
        <taxon>Bacteroidaceae</taxon>
        <taxon>Bacteroides</taxon>
    </lineage>
</organism>
<name>A0AB37M5F1_9BACE</name>
<sequence length="94" mass="10392">MELQATALQGIVKSVGKNELFYLLPIQDLSALQELKGHLTKAIDVLSNLEGQSMEHRLDAIRTLNSFIAALSIHDGDHYEAMDTAFKDIIKIGL</sequence>
<dbReference type="AlphaFoldDB" id="A0AB37M5F1"/>
<evidence type="ECO:0000313" key="1">
    <source>
        <dbReference type="EMBL" id="RHN01963.1"/>
    </source>
</evidence>
<accession>A0AB37M5F1</accession>
<comment type="caution">
    <text evidence="1">The sequence shown here is derived from an EMBL/GenBank/DDBJ whole genome shotgun (WGS) entry which is preliminary data.</text>
</comment>
<gene>
    <name evidence="1" type="ORF">DWZ32_22505</name>
</gene>
<evidence type="ECO:0000313" key="2">
    <source>
        <dbReference type="Proteomes" id="UP000286003"/>
    </source>
</evidence>
<dbReference type="RefSeq" id="WP_117706974.1">
    <property type="nucleotide sequence ID" value="NZ_JAQCXL010000043.1"/>
</dbReference>
<dbReference type="Proteomes" id="UP000286003">
    <property type="component" value="Unassembled WGS sequence"/>
</dbReference>
<proteinExistence type="predicted"/>